<name>A0AC35G1K2_9BILA</name>
<evidence type="ECO:0000313" key="1">
    <source>
        <dbReference type="Proteomes" id="UP000887580"/>
    </source>
</evidence>
<evidence type="ECO:0000313" key="2">
    <source>
        <dbReference type="WBParaSite" id="PS1159_v2.g22630.t1"/>
    </source>
</evidence>
<reference evidence="2" key="1">
    <citation type="submission" date="2022-11" db="UniProtKB">
        <authorList>
            <consortium name="WormBaseParasite"/>
        </authorList>
    </citation>
    <scope>IDENTIFICATION</scope>
</reference>
<sequence>MNMAEKSDQVPSAVPASNEAKATEASSSSKHGEQDLNIFDTCFQCRKKQVTKPTLYLLQCMHSACRDCLTCKSRDSIEYTCKCSRIVPKSHIILVSRIFSKKGECQQSLNCKNVIQSYCNQCDLSVCGNCLNFHEGHPIIRGRPIVSCATHPKMPAKYMCGCGKFVCHACATGYQREHQTHTKTTALPSTKIIDSCERFNKGICTLQNTTRVTFEMFTAERERLKQHFKLMRIDLARKTMDIVNATLRKMNDCVLAMEMFEYSYLQKYEENEKEYLAKQYNMANFKKLCTTAADNNPLHEFLPYITEISSQISTDVSHFTNRIVEAIKAYSQPPEFLFEPKPIMDQLQACSKFRFQSQMITPPVRTDPSIRLIDIPIEKLAQHPLTSISGKRKPGEKRKGGPLEDALAAKRLRDPSAPKSFEVAGTSISHKLLPAPPKNAPPQSGQSSSSSNNLRIYSKPPSADLRSHLQNEMNRADPRMNPKIPSVTAGPRLPMHIPRIATTVAPASNPMRGGFTMTRPNMPPTMNNNMMPRMPQQGPPSRLRAMYHSNQNQHILSASQNQHIITASQQQHMNMMANNNLQQSSYISRPPIIPKVKDGPPMMQKALMDIIRQSDNNGYKPNQATTQSSPRLNNVSDNTRVITPVVSHQIPAASTPPSLPPLPPSTSVPPVSSPPINPPIKLTLRRNPPSTSMSQSPEKEEKKPTKSDDWDDYCFVCSNGCDEISGDLVCCETCPKVYHNVCHIPMINGDVKDLPDDWRCTRCKNVQPITEPSEQFTEREKMVCARVLLACYEKVRGDTAQHSEPFHNPVPRSLKRYYDVITNPICFKDISKKISTLRYQNIQQFIDDMNLVFKNACAFNRKGTPIELSCRIVFDFYSHAVKELLRPYHSKIWLYQNSPKI</sequence>
<organism evidence="1 2">
    <name type="scientific">Panagrolaimus sp. PS1159</name>
    <dbReference type="NCBI Taxonomy" id="55785"/>
    <lineage>
        <taxon>Eukaryota</taxon>
        <taxon>Metazoa</taxon>
        <taxon>Ecdysozoa</taxon>
        <taxon>Nematoda</taxon>
        <taxon>Chromadorea</taxon>
        <taxon>Rhabditida</taxon>
        <taxon>Tylenchina</taxon>
        <taxon>Panagrolaimomorpha</taxon>
        <taxon>Panagrolaimoidea</taxon>
        <taxon>Panagrolaimidae</taxon>
        <taxon>Panagrolaimus</taxon>
    </lineage>
</organism>
<proteinExistence type="predicted"/>
<accession>A0AC35G1K2</accession>
<protein>
    <submittedName>
        <fullName evidence="2">Uncharacterized protein</fullName>
    </submittedName>
</protein>
<dbReference type="WBParaSite" id="PS1159_v2.g22630.t1">
    <property type="protein sequence ID" value="PS1159_v2.g22630.t1"/>
    <property type="gene ID" value="PS1159_v2.g22630"/>
</dbReference>
<dbReference type="Proteomes" id="UP000887580">
    <property type="component" value="Unplaced"/>
</dbReference>